<comment type="catalytic activity">
    <reaction evidence="10 11">
        <text>[[Fe-S] cluster scaffold protein carrying a second [4Fe-4S](2+) cluster] + N(6)-octanoyl-L-lysyl-[protein] + 2 oxidized [2Fe-2S]-[ferredoxin] + 2 S-adenosyl-L-methionine + 4 H(+) = [[Fe-S] cluster scaffold protein] + N(6)-[(R)-dihydrolipoyl]-L-lysyl-[protein] + 4 Fe(3+) + 2 hydrogen sulfide + 2 5'-deoxyadenosine + 2 L-methionine + 2 reduced [2Fe-2S]-[ferredoxin]</text>
        <dbReference type="Rhea" id="RHEA:16585"/>
        <dbReference type="Rhea" id="RHEA-COMP:9928"/>
        <dbReference type="Rhea" id="RHEA-COMP:10000"/>
        <dbReference type="Rhea" id="RHEA-COMP:10001"/>
        <dbReference type="Rhea" id="RHEA-COMP:10475"/>
        <dbReference type="Rhea" id="RHEA-COMP:14568"/>
        <dbReference type="Rhea" id="RHEA-COMP:14569"/>
        <dbReference type="ChEBI" id="CHEBI:15378"/>
        <dbReference type="ChEBI" id="CHEBI:17319"/>
        <dbReference type="ChEBI" id="CHEBI:29034"/>
        <dbReference type="ChEBI" id="CHEBI:29919"/>
        <dbReference type="ChEBI" id="CHEBI:33722"/>
        <dbReference type="ChEBI" id="CHEBI:33737"/>
        <dbReference type="ChEBI" id="CHEBI:33738"/>
        <dbReference type="ChEBI" id="CHEBI:57844"/>
        <dbReference type="ChEBI" id="CHEBI:59789"/>
        <dbReference type="ChEBI" id="CHEBI:78809"/>
        <dbReference type="ChEBI" id="CHEBI:83100"/>
        <dbReference type="EC" id="2.8.1.8"/>
    </reaction>
</comment>
<feature type="transmembrane region" description="Helical" evidence="13">
    <location>
        <begin position="348"/>
        <end position="367"/>
    </location>
</feature>
<evidence type="ECO:0000256" key="3">
    <source>
        <dbReference type="ARBA" id="ARBA00022490"/>
    </source>
</evidence>
<organism evidence="15 16">
    <name type="scientific">Rhynchospora breviuscula</name>
    <dbReference type="NCBI Taxonomy" id="2022672"/>
    <lineage>
        <taxon>Eukaryota</taxon>
        <taxon>Viridiplantae</taxon>
        <taxon>Streptophyta</taxon>
        <taxon>Embryophyta</taxon>
        <taxon>Tracheophyta</taxon>
        <taxon>Spermatophyta</taxon>
        <taxon>Magnoliopsida</taxon>
        <taxon>Liliopsida</taxon>
        <taxon>Poales</taxon>
        <taxon>Cyperaceae</taxon>
        <taxon>Cyperoideae</taxon>
        <taxon>Rhynchosporeae</taxon>
        <taxon>Rhynchospora</taxon>
    </lineage>
</organism>
<comment type="subcellular location">
    <subcellularLocation>
        <location evidence="1 11">Mitochondrion</location>
    </subcellularLocation>
</comment>
<dbReference type="Pfam" id="PF13829">
    <property type="entry name" value="DUF4191"/>
    <property type="match status" value="1"/>
</dbReference>
<feature type="binding site" evidence="11">
    <location>
        <position position="57"/>
    </location>
    <ligand>
        <name>[4Fe-4S] cluster</name>
        <dbReference type="ChEBI" id="CHEBI:49883"/>
        <label>1</label>
    </ligand>
</feature>
<feature type="binding site" evidence="11">
    <location>
        <position position="283"/>
    </location>
    <ligand>
        <name>[4Fe-4S] cluster</name>
        <dbReference type="ChEBI" id="CHEBI:49883"/>
        <label>1</label>
    </ligand>
</feature>
<keyword evidence="7 11" id="KW-0408">Iron</keyword>
<dbReference type="SFLD" id="SFLDF00271">
    <property type="entry name" value="lipoyl_synthase"/>
    <property type="match status" value="1"/>
</dbReference>
<dbReference type="NCBIfam" id="NF009544">
    <property type="entry name" value="PRK12928.1"/>
    <property type="match status" value="1"/>
</dbReference>
<dbReference type="InterPro" id="IPR013785">
    <property type="entry name" value="Aldolase_TIM"/>
</dbReference>
<dbReference type="SMART" id="SM00729">
    <property type="entry name" value="Elp3"/>
    <property type="match status" value="1"/>
</dbReference>
<feature type="binding site" evidence="11">
    <location>
        <position position="46"/>
    </location>
    <ligand>
        <name>[4Fe-4S] cluster</name>
        <dbReference type="ChEBI" id="CHEBI:49883"/>
        <label>1</label>
    </ligand>
</feature>
<dbReference type="EC" id="2.8.1.8" evidence="11"/>
<keyword evidence="13" id="KW-0472">Membrane</keyword>
<keyword evidence="9 11" id="KW-0496">Mitochondrion</keyword>
<keyword evidence="2 11" id="KW-0004">4Fe-4S</keyword>
<dbReference type="InterPro" id="IPR031691">
    <property type="entry name" value="LIAS_N"/>
</dbReference>
<keyword evidence="6 11" id="KW-0479">Metal-binding</keyword>
<dbReference type="FunFam" id="3.20.20.70:FF:000116">
    <property type="entry name" value="Lipoyl synthase"/>
    <property type="match status" value="1"/>
</dbReference>
<dbReference type="InterPro" id="IPR006638">
    <property type="entry name" value="Elp3/MiaA/NifB-like_rSAM"/>
</dbReference>
<evidence type="ECO:0000256" key="13">
    <source>
        <dbReference type="SAM" id="Phobius"/>
    </source>
</evidence>
<keyword evidence="16" id="KW-1185">Reference proteome</keyword>
<dbReference type="GO" id="GO:0009249">
    <property type="term" value="P:protein lipoylation"/>
    <property type="evidence" value="ECO:0007669"/>
    <property type="project" value="UniProtKB-UniRule"/>
</dbReference>
<evidence type="ECO:0000256" key="2">
    <source>
        <dbReference type="ARBA" id="ARBA00022485"/>
    </source>
</evidence>
<sequence length="523" mass="58704">MLRLEVRNAETPIERKPSWIKTKASMGPQYNELHALVKSEGLHTVCQEAGCPNIFECWEDREATFLIGGEQCTRRCDFCQIDTGRPSPLDRDEPRRVAESVQQMQLRYSTITGVARDDLPDGGAWLYAETVRKIHELNPDTGVENLIPDFNGKPDLLREVFESRPEVLAHNVETVPRIFKRIRPAFRYERSLDVITQARDFGLVTKSNLILGMGETREEVSQAMQDLYDAGCELLTITQYLRPTKRHHPVERWVKPEEFVELRDEAVEIGLSGVMSGPLVRSSYRAGRLYQQAVEARQQTVSAEQAIKQTYTLTKRTDPNIGRILLGVFLGFAVVVGLVYWLVFRDQWYFALVVGILVGLLAAMIVFGRRGQRSAISQIEGKPGAAAAVLGMLKRGWKTEPGIAFNKQQDVVTRLVGPPGIVLIGEGNPNRLRPLLTSERRKHERVARDTTITEIVVGDGEGQVPLGRLTKHVTKLKKTQKPAQMTDVLNRLKALDASGSKIPLPKGPVPTNMKGMRQNMKGR</sequence>
<protein>
    <recommendedName>
        <fullName evidence="11">Lipoyl synthase, mitochondrial</fullName>
        <ecNumber evidence="11">2.8.1.8</ecNumber>
    </recommendedName>
    <alternativeName>
        <fullName evidence="11">Lipoate synthase</fullName>
        <shortName evidence="11">LS</shortName>
        <shortName evidence="11">Lip-syn</shortName>
    </alternativeName>
    <alternativeName>
        <fullName evidence="11">Lipoic acid synthase</fullName>
    </alternativeName>
</protein>
<dbReference type="PROSITE" id="PS51918">
    <property type="entry name" value="RADICAL_SAM"/>
    <property type="match status" value="1"/>
</dbReference>
<dbReference type="InterPro" id="IPR025445">
    <property type="entry name" value="DUF4191"/>
</dbReference>
<dbReference type="InterPro" id="IPR003698">
    <property type="entry name" value="Lipoyl_synth"/>
</dbReference>
<dbReference type="NCBIfam" id="TIGR00510">
    <property type="entry name" value="lipA"/>
    <property type="match status" value="1"/>
</dbReference>
<feature type="binding site" evidence="11">
    <location>
        <position position="72"/>
    </location>
    <ligand>
        <name>[4Fe-4S] cluster</name>
        <dbReference type="ChEBI" id="CHEBI:49883"/>
        <label>2</label>
        <note>4Fe-4S-S-AdoMet</note>
    </ligand>
</feature>
<evidence type="ECO:0000256" key="1">
    <source>
        <dbReference type="ARBA" id="ARBA00004173"/>
    </source>
</evidence>
<evidence type="ECO:0000256" key="9">
    <source>
        <dbReference type="ARBA" id="ARBA00023128"/>
    </source>
</evidence>
<accession>A0A9P9Z8R4</accession>
<dbReference type="Pfam" id="PF16881">
    <property type="entry name" value="LIAS_N"/>
    <property type="match status" value="1"/>
</dbReference>
<reference evidence="15" key="1">
    <citation type="journal article" date="2022" name="Cell">
        <title>Repeat-based holocentromeres influence genome architecture and karyotype evolution.</title>
        <authorList>
            <person name="Hofstatter P.G."/>
            <person name="Thangavel G."/>
            <person name="Lux T."/>
            <person name="Neumann P."/>
            <person name="Vondrak T."/>
            <person name="Novak P."/>
            <person name="Zhang M."/>
            <person name="Costa L."/>
            <person name="Castellani M."/>
            <person name="Scott A."/>
            <person name="Toegelov H."/>
            <person name="Fuchs J."/>
            <person name="Mata-Sucre Y."/>
            <person name="Dias Y."/>
            <person name="Vanzela A.L.L."/>
            <person name="Huettel B."/>
            <person name="Almeida C.C.S."/>
            <person name="Simkova H."/>
            <person name="Souza G."/>
            <person name="Pedrosa-Harand A."/>
            <person name="Macas J."/>
            <person name="Mayer K.F.X."/>
            <person name="Houben A."/>
            <person name="Marques A."/>
        </authorList>
    </citation>
    <scope>NUCLEOTIDE SEQUENCE</scope>
    <source>
        <strain evidence="15">RhyBre1mFocal</strain>
    </source>
</reference>
<keyword evidence="5 11" id="KW-0949">S-adenosyl-L-methionine</keyword>
<dbReference type="GO" id="GO:0016992">
    <property type="term" value="F:lipoate synthase activity"/>
    <property type="evidence" value="ECO:0007669"/>
    <property type="project" value="UniProtKB-UniRule"/>
</dbReference>
<comment type="cofactor">
    <cofactor evidence="11">
        <name>[4Fe-4S] cluster</name>
        <dbReference type="ChEBI" id="CHEBI:49883"/>
    </cofactor>
    <text evidence="11">Binds 2 [4Fe-4S] clusters per subunit. One cluster is coordinated with 3 cysteines and an exchangeable S-adenosyl-L-methionine.</text>
</comment>
<gene>
    <name evidence="15" type="ORF">LUZ63_020456</name>
</gene>
<evidence type="ECO:0000256" key="10">
    <source>
        <dbReference type="ARBA" id="ARBA00047326"/>
    </source>
</evidence>
<feature type="binding site" evidence="11">
    <location>
        <position position="76"/>
    </location>
    <ligand>
        <name>[4Fe-4S] cluster</name>
        <dbReference type="ChEBI" id="CHEBI:49883"/>
        <label>2</label>
        <note>4Fe-4S-S-AdoMet</note>
    </ligand>
</feature>
<keyword evidence="3" id="KW-0963">Cytoplasm</keyword>
<dbReference type="SUPFAM" id="SSF102114">
    <property type="entry name" value="Radical SAM enzymes"/>
    <property type="match status" value="1"/>
</dbReference>
<comment type="caution">
    <text evidence="15">The sequence shown here is derived from an EMBL/GenBank/DDBJ whole genome shotgun (WGS) entry which is preliminary data.</text>
</comment>
<dbReference type="InterPro" id="IPR007197">
    <property type="entry name" value="rSAM"/>
</dbReference>
<dbReference type="CDD" id="cd01335">
    <property type="entry name" value="Radical_SAM"/>
    <property type="match status" value="1"/>
</dbReference>
<dbReference type="PANTHER" id="PTHR10949:SF0">
    <property type="entry name" value="LIPOYL SYNTHASE, MITOCHONDRIAL"/>
    <property type="match status" value="1"/>
</dbReference>
<dbReference type="Gene3D" id="3.20.20.70">
    <property type="entry name" value="Aldolase class I"/>
    <property type="match status" value="1"/>
</dbReference>
<evidence type="ECO:0000256" key="8">
    <source>
        <dbReference type="ARBA" id="ARBA00023014"/>
    </source>
</evidence>
<keyword evidence="8 11" id="KW-0411">Iron-sulfur</keyword>
<evidence type="ECO:0000313" key="16">
    <source>
        <dbReference type="Proteomes" id="UP001151287"/>
    </source>
</evidence>
<feature type="binding site" evidence="11">
    <location>
        <position position="79"/>
    </location>
    <ligand>
        <name>[4Fe-4S] cluster</name>
        <dbReference type="ChEBI" id="CHEBI:49883"/>
        <label>2</label>
        <note>4Fe-4S-S-AdoMet</note>
    </ligand>
</feature>
<evidence type="ECO:0000259" key="14">
    <source>
        <dbReference type="PROSITE" id="PS51918"/>
    </source>
</evidence>
<dbReference type="Pfam" id="PF04055">
    <property type="entry name" value="Radical_SAM"/>
    <property type="match status" value="1"/>
</dbReference>
<comment type="similarity">
    <text evidence="11">Belongs to the radical SAM superfamily. Lipoyl synthase family.</text>
</comment>
<dbReference type="AlphaFoldDB" id="A0A9P9Z8R4"/>
<evidence type="ECO:0000256" key="12">
    <source>
        <dbReference type="SAM" id="MobiDB-lite"/>
    </source>
</evidence>
<dbReference type="GO" id="GO:0051539">
    <property type="term" value="F:4 iron, 4 sulfur cluster binding"/>
    <property type="evidence" value="ECO:0007669"/>
    <property type="project" value="UniProtKB-UniRule"/>
</dbReference>
<dbReference type="OrthoDB" id="3231at2759"/>
<dbReference type="HAMAP" id="MF_00206">
    <property type="entry name" value="Lipoyl_synth"/>
    <property type="match status" value="1"/>
</dbReference>
<evidence type="ECO:0000256" key="5">
    <source>
        <dbReference type="ARBA" id="ARBA00022691"/>
    </source>
</evidence>
<feature type="transmembrane region" description="Helical" evidence="13">
    <location>
        <begin position="324"/>
        <end position="342"/>
    </location>
</feature>
<dbReference type="NCBIfam" id="NF004019">
    <property type="entry name" value="PRK05481.1"/>
    <property type="match status" value="1"/>
</dbReference>
<evidence type="ECO:0000256" key="7">
    <source>
        <dbReference type="ARBA" id="ARBA00023004"/>
    </source>
</evidence>
<feature type="domain" description="Radical SAM core" evidence="14">
    <location>
        <begin position="58"/>
        <end position="272"/>
    </location>
</feature>
<feature type="binding site" evidence="11">
    <location>
        <position position="51"/>
    </location>
    <ligand>
        <name>[4Fe-4S] cluster</name>
        <dbReference type="ChEBI" id="CHEBI:49883"/>
        <label>1</label>
    </ligand>
</feature>
<dbReference type="InterPro" id="IPR058240">
    <property type="entry name" value="rSAM_sf"/>
</dbReference>
<evidence type="ECO:0000256" key="6">
    <source>
        <dbReference type="ARBA" id="ARBA00022723"/>
    </source>
</evidence>
<dbReference type="Proteomes" id="UP001151287">
    <property type="component" value="Unassembled WGS sequence"/>
</dbReference>
<keyword evidence="13" id="KW-0812">Transmembrane</keyword>
<feature type="region of interest" description="Disordered" evidence="12">
    <location>
        <begin position="499"/>
        <end position="523"/>
    </location>
</feature>
<evidence type="ECO:0000256" key="4">
    <source>
        <dbReference type="ARBA" id="ARBA00022679"/>
    </source>
</evidence>
<evidence type="ECO:0000313" key="15">
    <source>
        <dbReference type="EMBL" id="KAJ1684163.1"/>
    </source>
</evidence>
<evidence type="ECO:0000256" key="11">
    <source>
        <dbReference type="HAMAP-Rule" id="MF_03123"/>
    </source>
</evidence>
<dbReference type="GO" id="GO:0046872">
    <property type="term" value="F:metal ion binding"/>
    <property type="evidence" value="ECO:0007669"/>
    <property type="project" value="UniProtKB-KW"/>
</dbReference>
<dbReference type="PANTHER" id="PTHR10949">
    <property type="entry name" value="LIPOYL SYNTHASE"/>
    <property type="match status" value="1"/>
</dbReference>
<dbReference type="SFLD" id="SFLDG01058">
    <property type="entry name" value="lipoyl_synthase_like"/>
    <property type="match status" value="1"/>
</dbReference>
<name>A0A9P9Z8R4_9POAL</name>
<keyword evidence="4 11" id="KW-0808">Transferase</keyword>
<comment type="function">
    <text evidence="11">Catalyzes the radical-mediated insertion of two sulfur atoms into the C-6 and C-8 positions of the octanoyl moiety bound to the lipoyl domains of lipoate-dependent enzymes, thereby converting the octanoylated domains into lipoylated derivatives.</text>
</comment>
<keyword evidence="13" id="KW-1133">Transmembrane helix</keyword>
<dbReference type="GO" id="GO:0005739">
    <property type="term" value="C:mitochondrion"/>
    <property type="evidence" value="ECO:0007669"/>
    <property type="project" value="UniProtKB-SubCell"/>
</dbReference>
<comment type="pathway">
    <text evidence="11">Protein modification; protein lipoylation via endogenous pathway; protein N(6)-(lipoyl)lysine from octanoyl-[acyl-carrier-protein]: step 2/2.</text>
</comment>
<dbReference type="SFLD" id="SFLDS00029">
    <property type="entry name" value="Radical_SAM"/>
    <property type="match status" value="1"/>
</dbReference>
<dbReference type="EMBL" id="JAMQYH010000041">
    <property type="protein sequence ID" value="KAJ1684163.1"/>
    <property type="molecule type" value="Genomic_DNA"/>
</dbReference>
<proteinExistence type="inferred from homology"/>